<dbReference type="InterPro" id="IPR029030">
    <property type="entry name" value="Caspase-like_dom_sf"/>
</dbReference>
<evidence type="ECO:0000256" key="1">
    <source>
        <dbReference type="ARBA" id="ARBA00022729"/>
    </source>
</evidence>
<comment type="caution">
    <text evidence="4">The sequence shown here is derived from an EMBL/GenBank/DDBJ whole genome shotgun (WGS) entry which is preliminary data.</text>
</comment>
<dbReference type="InterPro" id="IPR001769">
    <property type="entry name" value="Gingipain"/>
</dbReference>
<dbReference type="SUPFAM" id="SSF52129">
    <property type="entry name" value="Caspase-like"/>
    <property type="match status" value="1"/>
</dbReference>
<keyword evidence="1 2" id="KW-0732">Signal</keyword>
<dbReference type="Gene3D" id="3.40.50.1460">
    <property type="match status" value="1"/>
</dbReference>
<feature type="signal peptide" evidence="2">
    <location>
        <begin position="1"/>
        <end position="19"/>
    </location>
</feature>
<dbReference type="Gene3D" id="2.60.40.4070">
    <property type="match status" value="1"/>
</dbReference>
<reference evidence="4 5" key="1">
    <citation type="submission" date="2019-12" db="EMBL/GenBank/DDBJ databases">
        <authorList>
            <person name="Zhao J."/>
        </authorList>
    </citation>
    <scope>NUCLEOTIDE SEQUENCE [LARGE SCALE GENOMIC DNA]</scope>
    <source>
        <strain evidence="4 5">S-15</strain>
    </source>
</reference>
<dbReference type="GO" id="GO:0008234">
    <property type="term" value="F:cysteine-type peptidase activity"/>
    <property type="evidence" value="ECO:0007669"/>
    <property type="project" value="InterPro"/>
</dbReference>
<sequence>MKKLLLFCILIFSVSGIIAQSFGNEWINYNQKYYEFKIVKDGIYRVTYADLASAGIPINTINPKNIQVFGRGTEIPLYIQGEGDNTFNPTDFIEFVARKNDGWLDSNLYKGFKNQPNPYYSLITDTASYYLTWNTSGNNLRYQIETDNNFTGYTPVPSILVEKRNSFQSNYYDGETVQGDLTSPEYVPSEGWMSPVISNSGQRTFTTNVNSEKAASNGFAAIEFLVTGQSNYGPIQNGDHHLVVNYSNQSFDTIFEGYQLIRKRKLISTSNLGQLTSAFSFNQIDDLGAGSDRMSIGYVKIQYDHLPDAEGKSFFEFAVNDVSVGNKSYLRLNNFAGSTNNFVIDETNNRRIEVTQVGNEYRFLIPNGGLKSCIIFSENAVQSVGGIRPAGENGFFNDYFSTIPDSAYLMVSNPILANEVFNYFNYRQAKGFRPFVVDVNQLYKQYGFGIAQHPLAIRNFLNELVLKKSAPPKYLYFIGKSVRAKFVRGKPSLFANNLVPTMGNPATDNLFSSGLGTSGLEVAIPTGRIAARNTEELKMYLNKVVEYESATTANWMKNALHFVGGTSLFETQQLENYMIQYANTFTDVQFGGKVSTFKKTTSAPIQTTLSDSIQNLINSGASLMTFFGHASNTGGFDINIDEPQNLKNKGKYPFILGNACYTGDVHQEGNLSTSEDFVLIADKGAIGFIATVDLSYSASLNVFSSEFYRQFSDKNYGKSMAYCMQQAVKTVGPNPDPSLESVLLEMSLHGDPALVMNSPLKPDFRILKSNISFNPREVTTEVDSFFVNVVIENLGKAVPDSLTIELNRRFPGTNGDTSYIFKLAPLLYQSNFKLKVPIDVLRGIGENVFTVILDRYSEIEELSELNNQASNTIIIRSGDLIPIYPYNYAVVPNQGITLKASTAFAFETGKNYLLEIDVNADFNSPSRQSASVFSAGGVVEWAPSILTNMPDSAVYFWRVSKTPDSQGRYFWKTFSFQYIPNKRGWGQDHFDQLKLNDFQFMEPNISSQRFDFVDNVRQLSCVNIGNPPTTTILGNIKYSVDSELREKNGCTVSPTFMVAVLDSLSFESWQTPYNGQNANRNYGQANINGSCRSRSEGYFMFRANSPTQLQSMRTMLLDSVPDGNYILVYSWYNIKYTDINVIDPAIMQTFTTLGATKVTGISDSIPFILAVKKGKPSTIKEVVGDSINQQIELKMTLVSSSTFGDITSRFVGPAMAWDTVVWVTKSLELNSQDSSALTISSFVNSEVNGTEIFTKLPKSMSRLDVSAAIDAVTKPYLRLQMSANDEQFQTPPQLDLWHVYYDPVPEAALNPQNYFSVNKDTLMEGETFQLAVDLTNVSEFDMDSVLIKYQIVNSQNKVIGLPQTRIKPLLSGENYQLEVSVPTLGLPGSNTLIIEVNPLNDQPEQFHFNNIGQYSFYVLKDNINPLMDVTFDGRRIINGELIGPEPEIVIQLMDENKYLLLNDTSDFAIYLKTPNQNEKRVYFGVQSDGSQMEFREGTLPQNKARIVYRPKLYEDGTYQLRAQANDKSGNLSGSNDYLISFQIETKASISRLMNYPNPFTTSTRFVFTLSGTRIPDFMQIQIMTITGKIVREIDLAELGNIHIGQNITDYAWDGTDEFGDRLANGVYLYRVRTNLDGQSIEHRASGADKYFKEDFGKMYLMR</sequence>
<dbReference type="Pfam" id="PF01364">
    <property type="entry name" value="Peptidase_C25"/>
    <property type="match status" value="1"/>
</dbReference>
<proteinExistence type="predicted"/>
<evidence type="ECO:0000313" key="4">
    <source>
        <dbReference type="EMBL" id="NBG65261.1"/>
    </source>
</evidence>
<dbReference type="EMBL" id="WWNE01000004">
    <property type="protein sequence ID" value="NBG65261.1"/>
    <property type="molecule type" value="Genomic_DNA"/>
</dbReference>
<dbReference type="InterPro" id="IPR029031">
    <property type="entry name" value="Gingipain_N_sf"/>
</dbReference>
<accession>A0A6N9NIB7</accession>
<feature type="domain" description="Gingipain" evidence="3">
    <location>
        <begin position="408"/>
        <end position="755"/>
    </location>
</feature>
<dbReference type="InterPro" id="IPR013783">
    <property type="entry name" value="Ig-like_fold"/>
</dbReference>
<feature type="chain" id="PRO_5027109339" description="Gingipain domain-containing protein" evidence="2">
    <location>
        <begin position="20"/>
        <end position="1662"/>
    </location>
</feature>
<name>A0A6N9NIB7_9FLAO</name>
<dbReference type="Proteomes" id="UP000470771">
    <property type="component" value="Unassembled WGS sequence"/>
</dbReference>
<evidence type="ECO:0000259" key="3">
    <source>
        <dbReference type="Pfam" id="PF01364"/>
    </source>
</evidence>
<keyword evidence="5" id="KW-1185">Reference proteome</keyword>
<protein>
    <recommendedName>
        <fullName evidence="3">Gingipain domain-containing protein</fullName>
    </recommendedName>
</protein>
<dbReference type="Gene3D" id="3.40.50.10390">
    <property type="entry name" value="Gingipain r, domain 1"/>
    <property type="match status" value="1"/>
</dbReference>
<organism evidence="4 5">
    <name type="scientific">Acidiluteibacter ferrifornacis</name>
    <dbReference type="NCBI Taxonomy" id="2692424"/>
    <lineage>
        <taxon>Bacteria</taxon>
        <taxon>Pseudomonadati</taxon>
        <taxon>Bacteroidota</taxon>
        <taxon>Flavobacteriia</taxon>
        <taxon>Flavobacteriales</taxon>
        <taxon>Cryomorphaceae</taxon>
        <taxon>Acidiluteibacter</taxon>
    </lineage>
</organism>
<dbReference type="Gene3D" id="2.60.40.10">
    <property type="entry name" value="Immunoglobulins"/>
    <property type="match status" value="2"/>
</dbReference>
<evidence type="ECO:0000313" key="5">
    <source>
        <dbReference type="Proteomes" id="UP000470771"/>
    </source>
</evidence>
<evidence type="ECO:0000256" key="2">
    <source>
        <dbReference type="SAM" id="SignalP"/>
    </source>
</evidence>
<dbReference type="GO" id="GO:0006508">
    <property type="term" value="P:proteolysis"/>
    <property type="evidence" value="ECO:0007669"/>
    <property type="project" value="InterPro"/>
</dbReference>
<gene>
    <name evidence="4" type="ORF">GQN54_03985</name>
</gene>
<dbReference type="RefSeq" id="WP_160632217.1">
    <property type="nucleotide sequence ID" value="NZ_WWNE01000004.1"/>
</dbReference>